<evidence type="ECO:0000313" key="2">
    <source>
        <dbReference type="Proteomes" id="UP000239477"/>
    </source>
</evidence>
<dbReference type="EMBL" id="CP023270">
    <property type="protein sequence ID" value="AVJ28806.1"/>
    <property type="molecule type" value="Genomic_DNA"/>
</dbReference>
<dbReference type="Proteomes" id="UP000239477">
    <property type="component" value="Chromosome"/>
</dbReference>
<gene>
    <name evidence="1" type="ORF">CLM73_17760</name>
</gene>
<protein>
    <submittedName>
        <fullName evidence="1">Peptidase M14</fullName>
    </submittedName>
</protein>
<organism evidence="1 2">
    <name type="scientific">Achromobacter spanius</name>
    <dbReference type="NCBI Taxonomy" id="217203"/>
    <lineage>
        <taxon>Bacteria</taxon>
        <taxon>Pseudomonadati</taxon>
        <taxon>Pseudomonadota</taxon>
        <taxon>Betaproteobacteria</taxon>
        <taxon>Burkholderiales</taxon>
        <taxon>Alcaligenaceae</taxon>
        <taxon>Achromobacter</taxon>
    </lineage>
</organism>
<dbReference type="RefSeq" id="WP_105239560.1">
    <property type="nucleotide sequence ID" value="NZ_CP023270.1"/>
</dbReference>
<dbReference type="AlphaFoldDB" id="A0A2S0I9X3"/>
<dbReference type="Gene3D" id="3.40.630.10">
    <property type="entry name" value="Zn peptidases"/>
    <property type="match status" value="1"/>
</dbReference>
<dbReference type="OrthoDB" id="7956186at2"/>
<reference evidence="1 2" key="1">
    <citation type="submission" date="2017-09" db="EMBL/GenBank/DDBJ databases">
        <title>Genomic, metabolic, and phenotypic characteristics of bacterial isolates from the natural microbiome of the model nematode Caenorhabditis elegans.</title>
        <authorList>
            <person name="Zimmermann J."/>
            <person name="Obeng N."/>
            <person name="Yang W."/>
            <person name="Obeng O."/>
            <person name="Kissoyan K."/>
            <person name="Pees B."/>
            <person name="Dirksen P."/>
            <person name="Hoppner M."/>
            <person name="Franke A."/>
            <person name="Rosenstiel P."/>
            <person name="Leippe M."/>
            <person name="Dierking K."/>
            <person name="Kaleta C."/>
            <person name="Schulenburg H."/>
        </authorList>
    </citation>
    <scope>NUCLEOTIDE SEQUENCE [LARGE SCALE GENOMIC DNA]</scope>
    <source>
        <strain evidence="1 2">MYb73</strain>
    </source>
</reference>
<dbReference type="SUPFAM" id="SSF53187">
    <property type="entry name" value="Zn-dependent exopeptidases"/>
    <property type="match status" value="1"/>
</dbReference>
<evidence type="ECO:0000313" key="1">
    <source>
        <dbReference type="EMBL" id="AVJ28806.1"/>
    </source>
</evidence>
<proteinExistence type="predicted"/>
<accession>A0A2S0I9X3</accession>
<sequence length="579" mass="64283">MSLLDKSFDRTLDAWTHAYMAPAWRGAVVEGWVFESVEARRAAQARLEQAGVTARFRSAYKPLVHFFLEEVERDGLVSAEIRYPLHEHAQAKRFTLEAYPLVALLKDVRMTMLPGATDLHYDVRLAYADGRAIDTRVFAPNQLGHAPDGTPELSPTGWLRVQDADGAVQTDTAQATEYQLLFRAIMDTVRNHTWGAHEPYFDRLEIRVDLPGIDFALPVDEEIVSTFEALHEDIYFSLLEHFQQHSGRPSGDRGLQPGQIIPDIRRHDGAPRVQISVEPFAPVAPVTPAAPAGPLAQAREPLSAAQIAGCMAALGGDTFQAVSRQGRPVLGTYVRGPGPAVFISGAQHANETSGVVGALRAAEALAARGDAHFALIASENPDGYALFNRLREQHPRHMLHASRYSALGDDIAYREHAPFFEREGRHQAHAISGAQLHINLHGYPAHEWTRPLSGYLPRHFELWTIPKGFFLVLRHHPGWADRARRLIEGVTARLASNVPGLVEFNARQLELFHAHALEQGFDVLNGIPVQITETDREELPMALISEFPDETVYGDRFVFAHTVQMETVLAATDLYRAGL</sequence>
<keyword evidence="2" id="KW-1185">Reference proteome</keyword>
<name>A0A2S0I9X3_9BURK</name>